<keyword evidence="3" id="KW-1185">Reference proteome</keyword>
<comment type="caution">
    <text evidence="2">The sequence shown here is derived from an EMBL/GenBank/DDBJ whole genome shotgun (WGS) entry which is preliminary data.</text>
</comment>
<evidence type="ECO:0000313" key="3">
    <source>
        <dbReference type="Proteomes" id="UP000250321"/>
    </source>
</evidence>
<dbReference type="OrthoDB" id="1740536at2759"/>
<reference evidence="2 3" key="1">
    <citation type="submission" date="2018-02" db="EMBL/GenBank/DDBJ databases">
        <title>Draft genome of wild Prunus yedoensis var. nudiflora.</title>
        <authorList>
            <person name="Baek S."/>
            <person name="Kim J.-H."/>
            <person name="Choi K."/>
            <person name="Kim G.-B."/>
            <person name="Cho A."/>
            <person name="Jang H."/>
            <person name="Shin C.-H."/>
            <person name="Yu H.-J."/>
            <person name="Mun J.-H."/>
        </authorList>
    </citation>
    <scope>NUCLEOTIDE SEQUENCE [LARGE SCALE GENOMIC DNA]</scope>
    <source>
        <strain evidence="3">cv. Jeju island</strain>
        <tissue evidence="2">Leaf</tissue>
    </source>
</reference>
<feature type="compositionally biased region" description="Basic and acidic residues" evidence="1">
    <location>
        <begin position="138"/>
        <end position="158"/>
    </location>
</feature>
<feature type="region of interest" description="Disordered" evidence="1">
    <location>
        <begin position="138"/>
        <end position="178"/>
    </location>
</feature>
<protein>
    <submittedName>
        <fullName evidence="2">Uncharacterized protein</fullName>
    </submittedName>
</protein>
<dbReference type="AlphaFoldDB" id="A0A314XXG9"/>
<evidence type="ECO:0000256" key="1">
    <source>
        <dbReference type="SAM" id="MobiDB-lite"/>
    </source>
</evidence>
<organism evidence="2 3">
    <name type="scientific">Prunus yedoensis var. nudiflora</name>
    <dbReference type="NCBI Taxonomy" id="2094558"/>
    <lineage>
        <taxon>Eukaryota</taxon>
        <taxon>Viridiplantae</taxon>
        <taxon>Streptophyta</taxon>
        <taxon>Embryophyta</taxon>
        <taxon>Tracheophyta</taxon>
        <taxon>Spermatophyta</taxon>
        <taxon>Magnoliopsida</taxon>
        <taxon>eudicotyledons</taxon>
        <taxon>Gunneridae</taxon>
        <taxon>Pentapetalae</taxon>
        <taxon>rosids</taxon>
        <taxon>fabids</taxon>
        <taxon>Rosales</taxon>
        <taxon>Rosaceae</taxon>
        <taxon>Amygdaloideae</taxon>
        <taxon>Amygdaleae</taxon>
        <taxon>Prunus</taxon>
    </lineage>
</organism>
<sequence>MNVKDAGDAMKCRAFSRCPPNYLINIRQGPKEKLRDYVNCFNREVISISCSKDTTYTAILAGFRRGHFLFHVNKFPPKSYEDLVSKGYRYDIAEEMTYDTLEGKDLSQPSEGDKWREGRNDDEIEALIRQGSLNRFMGEKKKVEQDDNTLDKQPRATKDINIISEGATVAGDSNKVRK</sequence>
<dbReference type="EMBL" id="PJQY01002149">
    <property type="protein sequence ID" value="PQP96063.1"/>
    <property type="molecule type" value="Genomic_DNA"/>
</dbReference>
<dbReference type="Proteomes" id="UP000250321">
    <property type="component" value="Unassembled WGS sequence"/>
</dbReference>
<gene>
    <name evidence="2" type="ORF">Pyn_09672</name>
</gene>
<accession>A0A314XXG9</accession>
<name>A0A314XXG9_PRUYE</name>
<evidence type="ECO:0000313" key="2">
    <source>
        <dbReference type="EMBL" id="PQP96063.1"/>
    </source>
</evidence>
<proteinExistence type="predicted"/>